<dbReference type="AlphaFoldDB" id="A0A8T1WBC0"/>
<evidence type="ECO:0000313" key="3">
    <source>
        <dbReference type="Proteomes" id="UP000693981"/>
    </source>
</evidence>
<protein>
    <recommendedName>
        <fullName evidence="4">M96 mating-specific protein family</fullName>
    </recommendedName>
</protein>
<comment type="caution">
    <text evidence="2">The sequence shown here is derived from an EMBL/GenBank/DDBJ whole genome shotgun (WGS) entry which is preliminary data.</text>
</comment>
<dbReference type="PANTHER" id="PTHR35796:SF3">
    <property type="entry name" value="BHLH DOMAIN-CONTAINING PROTEIN"/>
    <property type="match status" value="1"/>
</dbReference>
<keyword evidence="3" id="KW-1185">Reference proteome</keyword>
<name>A0A8T1WBC0_9STRA</name>
<dbReference type="Proteomes" id="UP000693981">
    <property type="component" value="Unassembled WGS sequence"/>
</dbReference>
<dbReference type="PANTHER" id="PTHR35796">
    <property type="entry name" value="HYPOTHETICAL CYTOSOLIC PROTEIN"/>
    <property type="match status" value="1"/>
</dbReference>
<dbReference type="EMBL" id="JAGDFL010000412">
    <property type="protein sequence ID" value="KAG7389353.1"/>
    <property type="molecule type" value="Genomic_DNA"/>
</dbReference>
<organism evidence="2 3">
    <name type="scientific">Phytophthora boehmeriae</name>
    <dbReference type="NCBI Taxonomy" id="109152"/>
    <lineage>
        <taxon>Eukaryota</taxon>
        <taxon>Sar</taxon>
        <taxon>Stramenopiles</taxon>
        <taxon>Oomycota</taxon>
        <taxon>Peronosporomycetes</taxon>
        <taxon>Peronosporales</taxon>
        <taxon>Peronosporaceae</taxon>
        <taxon>Phytophthora</taxon>
    </lineage>
</organism>
<feature type="coiled-coil region" evidence="1">
    <location>
        <begin position="155"/>
        <end position="186"/>
    </location>
</feature>
<dbReference type="OrthoDB" id="117324at2759"/>
<evidence type="ECO:0000256" key="1">
    <source>
        <dbReference type="SAM" id="Coils"/>
    </source>
</evidence>
<reference evidence="2" key="1">
    <citation type="submission" date="2021-02" db="EMBL/GenBank/DDBJ databases">
        <authorList>
            <person name="Palmer J.M."/>
        </authorList>
    </citation>
    <scope>NUCLEOTIDE SEQUENCE</scope>
    <source>
        <strain evidence="2">SCRP23</strain>
    </source>
</reference>
<keyword evidence="1" id="KW-0175">Coiled coil</keyword>
<sequence>MSDEAESLVTMLSFLSQFDLPLDLETEGHGNYELLLPDDDLLNLNDEEFLRDQLPVSTEQTNEIQVLNEELIDKSSSVAVPSGDSAILTEEKSAATKFKRKRISRKQQIEDLHRTVQELLAELGSTTPHWRKQDNRVQRPKLLWEDIALRQLDSRQESEKENANLREMINVQLQEAKNLKRLLKRRTKIEMMEEMLGVKKPRLQFADPAENPQVFEDMLQDIDELYAEVDAVFSVKGLYNLPCPGRKRVAKPNISDGLFMELMQRVVVPFGIRETEKAVWKALTGIWFQGLKTADIAKHARFHAYRVGESNNTMKISFFAEVSGLLQAVKGAAFRAVVRKYVENDRVVFVYKSLLEPILFEKTTGFHTRTTLRIIVHEDKDGSEALSVIDSLFSATRYDDGLPSGMNIRALSNMNIGVAACP</sequence>
<proteinExistence type="predicted"/>
<evidence type="ECO:0000313" key="2">
    <source>
        <dbReference type="EMBL" id="KAG7389353.1"/>
    </source>
</evidence>
<accession>A0A8T1WBC0</accession>
<evidence type="ECO:0008006" key="4">
    <source>
        <dbReference type="Google" id="ProtNLM"/>
    </source>
</evidence>
<gene>
    <name evidence="2" type="ORF">PHYBOEH_007534</name>
</gene>